<dbReference type="EMBL" id="CP073115">
    <property type="protein sequence ID" value="UTG70658.1"/>
    <property type="molecule type" value="Genomic_DNA"/>
</dbReference>
<sequence length="90" mass="9686">MGTLSRLQFCGVAFIKMVMGMLKKFLILFCVAFIGACSSFDGDGLTNSSYSQGKRLDPNCDHYAVSGSGGGCTPAGQWHLKDKQGQRVPF</sequence>
<proteinExistence type="predicted"/>
<evidence type="ECO:0000313" key="1">
    <source>
        <dbReference type="EMBL" id="UTG70658.1"/>
    </source>
</evidence>
<reference evidence="1" key="1">
    <citation type="submission" date="2021-04" db="EMBL/GenBank/DDBJ databases">
        <title>Characterizing Neisseria spp. as novel respiratory pathobionts in bronchiectasis.</title>
        <authorList>
            <person name="Li L."/>
            <person name="Mac Aogain M."/>
            <person name="Xu T."/>
            <person name="Jaggi T.K."/>
            <person name="Chan L.Y."/>
            <person name="Keir H.R."/>
            <person name="Dicker A.J."/>
            <person name="Qu J."/>
            <person name="Liu Y."/>
            <person name="Chen H.S."/>
            <person name="Koh M.S."/>
            <person name="Ong T.H."/>
            <person name="Lim A.Y.H."/>
            <person name="Abisheganaden J."/>
            <person name="Low T.B."/>
            <person name="Oliver B.G."/>
            <person name="Tan N.S."/>
            <person name="Fang M."/>
            <person name="Chalmers J.D."/>
            <person name="Chotirmall S.H."/>
        </authorList>
    </citation>
    <scope>NUCLEOTIDE SEQUENCE</scope>
    <source>
        <strain evidence="1">TT0077</strain>
    </source>
</reference>
<organism evidence="1 2">
    <name type="scientific">Neisseria subflava</name>
    <dbReference type="NCBI Taxonomy" id="28449"/>
    <lineage>
        <taxon>Bacteria</taxon>
        <taxon>Pseudomonadati</taxon>
        <taxon>Pseudomonadota</taxon>
        <taxon>Betaproteobacteria</taxon>
        <taxon>Neisseriales</taxon>
        <taxon>Neisseriaceae</taxon>
        <taxon>Neisseria</taxon>
    </lineage>
</organism>
<dbReference type="Proteomes" id="UP001057296">
    <property type="component" value="Chromosome"/>
</dbReference>
<accession>A0A9X9HVQ7</accession>
<name>A0A9X9HVQ7_NEISU</name>
<gene>
    <name evidence="1" type="ORF">KCG54_04985</name>
</gene>
<evidence type="ECO:0000313" key="2">
    <source>
        <dbReference type="Proteomes" id="UP001057296"/>
    </source>
</evidence>
<protein>
    <submittedName>
        <fullName evidence="1">Uncharacterized protein</fullName>
    </submittedName>
</protein>
<dbReference type="AlphaFoldDB" id="A0A9X9HVQ7"/>
<dbReference type="RefSeq" id="WP_254324834.1">
    <property type="nucleotide sequence ID" value="NZ_CP073115.1"/>
</dbReference>